<dbReference type="STRING" id="1888995.BD935_02580"/>
<sequence length="347" mass="39663">MSEYCLFDNLRVVLEEANDSVKKHFDAELLPFGENKKGKRNTITFKEVESLPTSNNVAGSDKRASLKFVNSAPKFELAEDRMYAKGYQGGRAAIPLKLSQNIVVEYEKDTSPAFLFNTIFPPLLRRHLPTENKTLLHASSAVIKGKAFVYCGWSHSGKTNGLLKCLEKGGEYLGDDKVIMDRNGKIHPYPLRINLFGYNFDANPWLIERAYSPMRFKWLNWWNKRANNALEKPWNKGPLRGSWESVAYITKTKLHSRYKPADLGIECAKKATDIEEFKILMNTENVDLGKLSYRLRSVNDDEDYFYKKMKAAVDFLYGPSDIYNDGAEEEKIIKDGLSKCKKVTIGR</sequence>
<proteinExistence type="predicted"/>
<dbReference type="AlphaFoldDB" id="A0A1J5T873"/>
<evidence type="ECO:0008006" key="3">
    <source>
        <dbReference type="Google" id="ProtNLM"/>
    </source>
</evidence>
<dbReference type="InterPro" id="IPR027417">
    <property type="entry name" value="P-loop_NTPase"/>
</dbReference>
<evidence type="ECO:0000313" key="1">
    <source>
        <dbReference type="EMBL" id="OIR17057.1"/>
    </source>
</evidence>
<gene>
    <name evidence="1" type="ORF">BD935_02580</name>
</gene>
<accession>A0A1J5T873</accession>
<organism evidence="1 2">
    <name type="scientific">Marine Group III euryarchaeote CG-Epi1</name>
    <dbReference type="NCBI Taxonomy" id="1888995"/>
    <lineage>
        <taxon>Archaea</taxon>
        <taxon>Methanobacteriati</taxon>
        <taxon>Thermoplasmatota</taxon>
        <taxon>Thermoplasmata</taxon>
        <taxon>Candidatus Thermoprofundales</taxon>
    </lineage>
</organism>
<evidence type="ECO:0000313" key="2">
    <source>
        <dbReference type="Proteomes" id="UP000183080"/>
    </source>
</evidence>
<comment type="caution">
    <text evidence="1">The sequence shown here is derived from an EMBL/GenBank/DDBJ whole genome shotgun (WGS) entry which is preliminary data.</text>
</comment>
<dbReference type="Proteomes" id="UP000183080">
    <property type="component" value="Unassembled WGS sequence"/>
</dbReference>
<reference evidence="1 2" key="1">
    <citation type="submission" date="2016-08" db="EMBL/GenBank/DDBJ databases">
        <title>New Insights into Marine Group III Euryarchaeota, from dark to light.</title>
        <authorList>
            <person name="Haro-Moreno J.M."/>
            <person name="Rodriguez-Valera F."/>
            <person name="Lopez-Garcia P."/>
            <person name="Moreira D."/>
            <person name="Martin-Cuadrado A.B."/>
        </authorList>
    </citation>
    <scope>NUCLEOTIDE SEQUENCE [LARGE SCALE GENOMIC DNA]</scope>
    <source>
        <strain evidence="1">CG-Epi1</strain>
    </source>
</reference>
<dbReference type="Gene3D" id="3.40.50.300">
    <property type="entry name" value="P-loop containing nucleotide triphosphate hydrolases"/>
    <property type="match status" value="1"/>
</dbReference>
<name>A0A1J5T873_9ARCH</name>
<protein>
    <recommendedName>
        <fullName evidence="3">SynChlorMet cassette protein ScmC</fullName>
    </recommendedName>
</protein>
<dbReference type="EMBL" id="MIZA01000023">
    <property type="protein sequence ID" value="OIR17057.1"/>
    <property type="molecule type" value="Genomic_DNA"/>
</dbReference>